<proteinExistence type="predicted"/>
<sequence length="140" mass="14190">MGGAGISSHGLACAPPAAVPLNPRARRVSAATAGHRSSPQLLLRSDLPAHAALCRARAQSSSSSNVVSAEGNFGRGDDADKLLEDLLKQHGEVVYSSGGSPAAEADDDAECLSCTCLPALPIASPALLMLICVIASLVYL</sequence>
<dbReference type="EMBL" id="LWDX02022086">
    <property type="protein sequence ID" value="OEL32095.1"/>
    <property type="molecule type" value="Genomic_DNA"/>
</dbReference>
<protein>
    <submittedName>
        <fullName evidence="2">Uncharacterized protein</fullName>
    </submittedName>
</protein>
<dbReference type="STRING" id="888268.A0A1E5W457"/>
<evidence type="ECO:0000313" key="3">
    <source>
        <dbReference type="Proteomes" id="UP000095767"/>
    </source>
</evidence>
<gene>
    <name evidence="2" type="ORF">BAE44_0006889</name>
</gene>
<keyword evidence="1" id="KW-1133">Transmembrane helix</keyword>
<evidence type="ECO:0000256" key="1">
    <source>
        <dbReference type="SAM" id="Phobius"/>
    </source>
</evidence>
<accession>A0A1E5W457</accession>
<keyword evidence="1" id="KW-0472">Membrane</keyword>
<keyword evidence="1" id="KW-0812">Transmembrane</keyword>
<comment type="caution">
    <text evidence="2">The sequence shown here is derived from an EMBL/GenBank/DDBJ whole genome shotgun (WGS) entry which is preliminary data.</text>
</comment>
<reference evidence="2 3" key="1">
    <citation type="submission" date="2016-09" db="EMBL/GenBank/DDBJ databases">
        <title>The draft genome of Dichanthelium oligosanthes: A C3 panicoid grass species.</title>
        <authorList>
            <person name="Studer A.J."/>
            <person name="Schnable J.C."/>
            <person name="Brutnell T.P."/>
        </authorList>
    </citation>
    <scope>NUCLEOTIDE SEQUENCE [LARGE SCALE GENOMIC DNA]</scope>
    <source>
        <strain evidence="3">cv. Kellogg 1175</strain>
        <tissue evidence="2">Leaf</tissue>
    </source>
</reference>
<keyword evidence="3" id="KW-1185">Reference proteome</keyword>
<dbReference type="AlphaFoldDB" id="A0A1E5W457"/>
<evidence type="ECO:0000313" key="2">
    <source>
        <dbReference type="EMBL" id="OEL32095.1"/>
    </source>
</evidence>
<feature type="transmembrane region" description="Helical" evidence="1">
    <location>
        <begin position="119"/>
        <end position="139"/>
    </location>
</feature>
<dbReference type="OrthoDB" id="21330at2759"/>
<organism evidence="2 3">
    <name type="scientific">Dichanthelium oligosanthes</name>
    <dbReference type="NCBI Taxonomy" id="888268"/>
    <lineage>
        <taxon>Eukaryota</taxon>
        <taxon>Viridiplantae</taxon>
        <taxon>Streptophyta</taxon>
        <taxon>Embryophyta</taxon>
        <taxon>Tracheophyta</taxon>
        <taxon>Spermatophyta</taxon>
        <taxon>Magnoliopsida</taxon>
        <taxon>Liliopsida</taxon>
        <taxon>Poales</taxon>
        <taxon>Poaceae</taxon>
        <taxon>PACMAD clade</taxon>
        <taxon>Panicoideae</taxon>
        <taxon>Panicodae</taxon>
        <taxon>Paniceae</taxon>
        <taxon>Dichantheliinae</taxon>
        <taxon>Dichanthelium</taxon>
    </lineage>
</organism>
<dbReference type="Proteomes" id="UP000095767">
    <property type="component" value="Unassembled WGS sequence"/>
</dbReference>
<name>A0A1E5W457_9POAL</name>